<dbReference type="GO" id="GO:0006952">
    <property type="term" value="P:defense response"/>
    <property type="evidence" value="ECO:0007669"/>
    <property type="project" value="UniProtKB-KW"/>
</dbReference>
<dbReference type="InterPro" id="IPR027417">
    <property type="entry name" value="P-loop_NTPase"/>
</dbReference>
<dbReference type="InterPro" id="IPR032675">
    <property type="entry name" value="LRR_dom_sf"/>
</dbReference>
<keyword evidence="3" id="KW-0611">Plant defense</keyword>
<dbReference type="GO" id="GO:0007165">
    <property type="term" value="P:signal transduction"/>
    <property type="evidence" value="ECO:0007669"/>
    <property type="project" value="InterPro"/>
</dbReference>
<keyword evidence="4" id="KW-0520">NAD</keyword>
<gene>
    <name evidence="7" type="ORF">OSB04_016461</name>
</gene>
<dbReference type="Gene3D" id="3.40.50.300">
    <property type="entry name" value="P-loop containing nucleotide triphosphate hydrolases"/>
    <property type="match status" value="1"/>
</dbReference>
<dbReference type="PANTHER" id="PTHR11017">
    <property type="entry name" value="LEUCINE-RICH REPEAT-CONTAINING PROTEIN"/>
    <property type="match status" value="1"/>
</dbReference>
<dbReference type="Gene3D" id="1.10.8.430">
    <property type="entry name" value="Helical domain of apoptotic protease-activating factors"/>
    <property type="match status" value="1"/>
</dbReference>
<dbReference type="InterPro" id="IPR035897">
    <property type="entry name" value="Toll_tir_struct_dom_sf"/>
</dbReference>
<evidence type="ECO:0000259" key="6">
    <source>
        <dbReference type="PROSITE" id="PS50104"/>
    </source>
</evidence>
<evidence type="ECO:0000256" key="4">
    <source>
        <dbReference type="ARBA" id="ARBA00023027"/>
    </source>
</evidence>
<dbReference type="PROSITE" id="PS50104">
    <property type="entry name" value="TIR"/>
    <property type="match status" value="1"/>
</dbReference>
<dbReference type="Gene3D" id="3.40.50.10140">
    <property type="entry name" value="Toll/interleukin-1 receptor homology (TIR) domain"/>
    <property type="match status" value="2"/>
</dbReference>
<dbReference type="GO" id="GO:0043531">
    <property type="term" value="F:ADP binding"/>
    <property type="evidence" value="ECO:0007669"/>
    <property type="project" value="InterPro"/>
</dbReference>
<dbReference type="InterPro" id="IPR002182">
    <property type="entry name" value="NB-ARC"/>
</dbReference>
<dbReference type="SUPFAM" id="SSF52540">
    <property type="entry name" value="P-loop containing nucleoside triphosphate hydrolases"/>
    <property type="match status" value="1"/>
</dbReference>
<dbReference type="Pfam" id="PF01582">
    <property type="entry name" value="TIR"/>
    <property type="match status" value="2"/>
</dbReference>
<evidence type="ECO:0000256" key="1">
    <source>
        <dbReference type="ARBA" id="ARBA00022614"/>
    </source>
</evidence>
<accession>A0AA38TC20</accession>
<feature type="compositionally biased region" description="Polar residues" evidence="5">
    <location>
        <begin position="1488"/>
        <end position="1502"/>
    </location>
</feature>
<protein>
    <recommendedName>
        <fullName evidence="6">TIR domain-containing protein</fullName>
    </recommendedName>
</protein>
<dbReference type="Pfam" id="PF00931">
    <property type="entry name" value="NB-ARC"/>
    <property type="match status" value="1"/>
</dbReference>
<evidence type="ECO:0000256" key="5">
    <source>
        <dbReference type="SAM" id="MobiDB-lite"/>
    </source>
</evidence>
<dbReference type="Gene3D" id="3.80.10.10">
    <property type="entry name" value="Ribonuclease Inhibitor"/>
    <property type="match status" value="3"/>
</dbReference>
<dbReference type="SUPFAM" id="SSF46785">
    <property type="entry name" value="Winged helix' DNA-binding domain"/>
    <property type="match status" value="1"/>
</dbReference>
<dbReference type="SMART" id="SM00255">
    <property type="entry name" value="TIR"/>
    <property type="match status" value="2"/>
</dbReference>
<feature type="region of interest" description="Disordered" evidence="5">
    <location>
        <begin position="1476"/>
        <end position="1502"/>
    </location>
</feature>
<dbReference type="PANTHER" id="PTHR11017:SF577">
    <property type="entry name" value="DISEASE RESISTANCE PROTEIN (TIR-NBS-LRR CLASS), PUTATIVE-RELATED"/>
    <property type="match status" value="1"/>
</dbReference>
<dbReference type="Pfam" id="PF23282">
    <property type="entry name" value="WHD_ROQ1"/>
    <property type="match status" value="1"/>
</dbReference>
<dbReference type="InterPro" id="IPR044974">
    <property type="entry name" value="Disease_R_plants"/>
</dbReference>
<organism evidence="7 8">
    <name type="scientific">Centaurea solstitialis</name>
    <name type="common">yellow star-thistle</name>
    <dbReference type="NCBI Taxonomy" id="347529"/>
    <lineage>
        <taxon>Eukaryota</taxon>
        <taxon>Viridiplantae</taxon>
        <taxon>Streptophyta</taxon>
        <taxon>Embryophyta</taxon>
        <taxon>Tracheophyta</taxon>
        <taxon>Spermatophyta</taxon>
        <taxon>Magnoliopsida</taxon>
        <taxon>eudicotyledons</taxon>
        <taxon>Gunneridae</taxon>
        <taxon>Pentapetalae</taxon>
        <taxon>asterids</taxon>
        <taxon>campanulids</taxon>
        <taxon>Asterales</taxon>
        <taxon>Asteraceae</taxon>
        <taxon>Carduoideae</taxon>
        <taxon>Cardueae</taxon>
        <taxon>Centaureinae</taxon>
        <taxon>Centaurea</taxon>
    </lineage>
</organism>
<reference evidence="7" key="1">
    <citation type="submission" date="2023-03" db="EMBL/GenBank/DDBJ databases">
        <title>Chromosome-scale reference genome and RAD-based genetic map of yellow starthistle (Centaurea solstitialis) reveal putative structural variation and QTLs associated with invader traits.</title>
        <authorList>
            <person name="Reatini B."/>
            <person name="Cang F.A."/>
            <person name="Jiang Q."/>
            <person name="Mckibben M.T.W."/>
            <person name="Barker M.S."/>
            <person name="Rieseberg L.H."/>
            <person name="Dlugosch K.M."/>
        </authorList>
    </citation>
    <scope>NUCLEOTIDE SEQUENCE</scope>
    <source>
        <strain evidence="7">CAN-66</strain>
        <tissue evidence="7">Leaf</tissue>
    </source>
</reference>
<keyword evidence="1" id="KW-0433">Leucine-rich repeat</keyword>
<dbReference type="SUPFAM" id="SSF52200">
    <property type="entry name" value="Toll/Interleukin receptor TIR domain"/>
    <property type="match status" value="2"/>
</dbReference>
<dbReference type="InterPro" id="IPR036390">
    <property type="entry name" value="WH_DNA-bd_sf"/>
</dbReference>
<keyword evidence="8" id="KW-1185">Reference proteome</keyword>
<evidence type="ECO:0000256" key="3">
    <source>
        <dbReference type="ARBA" id="ARBA00022821"/>
    </source>
</evidence>
<comment type="caution">
    <text evidence="7">The sequence shown here is derived from an EMBL/GenBank/DDBJ whole genome shotgun (WGS) entry which is preliminary data.</text>
</comment>
<dbReference type="Proteomes" id="UP001172457">
    <property type="component" value="Chromosome 4"/>
</dbReference>
<sequence length="1575" mass="180151">MASSSTSSIYKRKYDVFLSFRGEDTRTNFVDHLYHALKQQKIDTYKDDINLEKGKKISKELIEAIQDSRFHVIVFSKNYAFSSWCLDELVKIIECQKSDEQTAYPIFYDVEPSEVRKQSGEFGQAFAKYENEEFHTLGIALMRSYGNNSHEAKFIQKIVEEISLKLRSINFSVDEKLIGMEARISDVVSSLEISLDDVRMIGIKGMGGGGKTTLARAVFDHISFRFEGSSFVANVRENSNLDLFGLKNLQRQVLKDVSNDWLIDIHNVHDGKQMMRKMMSCRKVLVVLDDVDHIDQLKALAAHQVKMIHDVNLLSHEEAICLFSRYAFGRESPIQGYEELSRQVEKYAAGLPLTITVLGSFLCGKNELEWEDAIERLKTIPLKETLEKLELSYSGLEEDYKEIFLDVACILKGWDKEDAIRALESCGFYARTGLGVLEKKSLITISKYGCLDMHDKIEEMGHYIVRRKLEEPNKHSRLWIDEEIKEIMVSDQGTNEAIRCIKLIKSELNPEIVMKGLGKMKKLRFLQVYHRGVGRYNRNWKFDEAYEYFPNALRCLRWIGYPFGSLPRSFQANNIVELKMPFSEVVQLWEGGGEKVLNKLKFLDLSYSKLKNLDVGFTPNLEILGLGGCKFLVRLHRPVECRKLKFLDLGCSKLHMPFKCLMLKSVSINRSKLRTLDLREASNLEKLNLEKCADLEELHIPNECQKLESIYINGPKMMSLNLRKAPTLKTLSVRGCYDLEELHIPCECPKLKSIDVNSSKLRTLELRGTPNLEILNLEECVDLLELHISVECLKLESICINGSKLRTLDLRKAPNLKTLSLESIDINGSKLRTFDLRGTPNLEKLNLEQCVELVELHLPIECLKLESINIKGSKLRTLNLRNSPNLKTLSVRGFYDLVELRECLKLKSININSSKLMTLDLRGTPNLEKLNLEECIDLVELHVPIECLKLESIDINGSKLRTLDLQKAPNLKTLSVRGCYNLVELHVQCVKLESISINGSKLMALDLRGTPNIEKLNLEECVDLVELHIPIECLKFESIFINGSKFMALDLQKAPNLKTLSVMGCYDLVELHMPRECLNLKSIDINGSKLRRLDLRESLNLEKLNLEECVSLVELHIPVECLKLRSIFINGSKLMTLDLRKVPNLMRLSVRGSYDLVEFYVHGECLMLKSIDINSSKLQTLDLGATPNLEKLSLEECLDLVELQIPVECLKLESIYIKGSKLRTLDLRKAPNLKTLRVSGCYDLVELHIHGECLMLKSIDINSPKLRTFDLGGTPNLEKLSLEECVDLAEFHIPVECLKLESIYITGLMLRILDLRKAPNLKTLSVRGCYDLVELRIPVECLKLESIDIKSSNLRTFDLGRTPNLKTLSLTECSHLVEVHTYDECLKGLDYIDLSGCLSRTSIYTRKHLHYFVLPDCIAVENYRRKLDEYLKHWVLFSAHKNPGMYKAIHSRTEDIGLSCIFIMLLSKRTSKLTRMTRTSREGRKSVRSSFKPSKTRGSMSSSSWCLDELVKIMECQKIKTGHTVYPVFYDVEPTQVRRQSGEFGKAFSKHENDETAEKWRKALVVATSFSGLNY</sequence>
<dbReference type="EMBL" id="JARYMX010000004">
    <property type="protein sequence ID" value="KAJ9552416.1"/>
    <property type="molecule type" value="Genomic_DNA"/>
</dbReference>
<evidence type="ECO:0000313" key="7">
    <source>
        <dbReference type="EMBL" id="KAJ9552416.1"/>
    </source>
</evidence>
<evidence type="ECO:0000256" key="2">
    <source>
        <dbReference type="ARBA" id="ARBA00022737"/>
    </source>
</evidence>
<dbReference type="SUPFAM" id="SSF52058">
    <property type="entry name" value="L domain-like"/>
    <property type="match status" value="4"/>
</dbReference>
<dbReference type="InterPro" id="IPR058192">
    <property type="entry name" value="WHD_ROQ1-like"/>
</dbReference>
<dbReference type="InterPro" id="IPR000157">
    <property type="entry name" value="TIR_dom"/>
</dbReference>
<name>A0AA38TC20_9ASTR</name>
<dbReference type="Pfam" id="PF23622">
    <property type="entry name" value="LRR_At1g61320_AtMIF1"/>
    <property type="match status" value="1"/>
</dbReference>
<dbReference type="FunFam" id="3.40.50.10140:FF:000007">
    <property type="entry name" value="Disease resistance protein (TIR-NBS-LRR class)"/>
    <property type="match status" value="1"/>
</dbReference>
<dbReference type="PRINTS" id="PR00364">
    <property type="entry name" value="DISEASERSIST"/>
</dbReference>
<proteinExistence type="predicted"/>
<evidence type="ECO:0000313" key="8">
    <source>
        <dbReference type="Proteomes" id="UP001172457"/>
    </source>
</evidence>
<feature type="domain" description="TIR" evidence="6">
    <location>
        <begin position="12"/>
        <end position="166"/>
    </location>
</feature>
<dbReference type="InterPro" id="IPR055357">
    <property type="entry name" value="LRR_At1g61320_AtMIF1"/>
</dbReference>
<dbReference type="InterPro" id="IPR042197">
    <property type="entry name" value="Apaf_helical"/>
</dbReference>
<keyword evidence="2" id="KW-0677">Repeat</keyword>